<comment type="similarity">
    <text evidence="1">Belongs to the class-II aminoacyl-tRNA synthetase family.</text>
</comment>
<dbReference type="GO" id="GO:0005739">
    <property type="term" value="C:mitochondrion"/>
    <property type="evidence" value="ECO:0007669"/>
    <property type="project" value="TreeGrafter"/>
</dbReference>
<dbReference type="Proteomes" id="UP001151287">
    <property type="component" value="Unassembled WGS sequence"/>
</dbReference>
<dbReference type="NCBIfam" id="TIGR00457">
    <property type="entry name" value="asnS"/>
    <property type="match status" value="1"/>
</dbReference>
<dbReference type="SUPFAM" id="SSF55681">
    <property type="entry name" value="Class II aaRS and biotin synthetases"/>
    <property type="match status" value="1"/>
</dbReference>
<dbReference type="OrthoDB" id="1931232at2759"/>
<dbReference type="InterPro" id="IPR045864">
    <property type="entry name" value="aa-tRNA-synth_II/BPL/LPL"/>
</dbReference>
<protein>
    <recommendedName>
        <fullName evidence="2">asparagine--tRNA ligase</fullName>
        <ecNumber evidence="2">6.1.1.22</ecNumber>
    </recommendedName>
</protein>
<evidence type="ECO:0000256" key="1">
    <source>
        <dbReference type="ARBA" id="ARBA00008226"/>
    </source>
</evidence>
<gene>
    <name evidence="10" type="ORF">LUZ63_017073</name>
</gene>
<keyword evidence="8" id="KW-0175">Coiled coil</keyword>
<keyword evidence="4" id="KW-0547">Nucleotide-binding</keyword>
<name>A0A9Q0C1S4_9POAL</name>
<dbReference type="Pfam" id="PF00152">
    <property type="entry name" value="tRNA-synt_2"/>
    <property type="match status" value="1"/>
</dbReference>
<dbReference type="PANTHER" id="PTHR22594:SF36">
    <property type="entry name" value="ASPARAGINE--TRNA LIGASE, CYTOPLASMIC 2"/>
    <property type="match status" value="1"/>
</dbReference>
<keyword evidence="6" id="KW-0648">Protein biosynthesis</keyword>
<evidence type="ECO:0000259" key="9">
    <source>
        <dbReference type="Pfam" id="PF00152"/>
    </source>
</evidence>
<evidence type="ECO:0000256" key="7">
    <source>
        <dbReference type="ARBA" id="ARBA00023146"/>
    </source>
</evidence>
<dbReference type="EMBL" id="JAMQYH010000005">
    <property type="protein sequence ID" value="KAJ1685683.1"/>
    <property type="molecule type" value="Genomic_DNA"/>
</dbReference>
<evidence type="ECO:0000256" key="6">
    <source>
        <dbReference type="ARBA" id="ARBA00022917"/>
    </source>
</evidence>
<feature type="domain" description="Aminoacyl-tRNA synthetase class II (D/K/N)" evidence="9">
    <location>
        <begin position="320"/>
        <end position="584"/>
    </location>
</feature>
<sequence>MDSLKRSQIKSIVGSDNGGVQFVGQRVLVGGWVKSFHVKPKKEVAVDSGGTDVAPRDLKCAEALCLKIPLLRCIVKILNQGGNPVGEKLEGVMQKKMEGIAYLRINDGSCVNHLQIVLDSDVHPLEQVTAIGTSVLLEGVIEQAQTEGKYTIELKVDKVLHVGPVNPIKYPLSKSRLSLEAIRVYPHFRARTTTVASVMRIRSILTYAVHKFFQENNFHHVTMPVITTTRSQDHQTAFHITQLLSTSNHEKTQVDFVTLEGVQAAIKEKTKRIEELKRSDSNKEAVFTAEQDLKAANELAQKLENEEKKMEKVVEVDYSKDYFGCEAHLSVDPGLHLESYACALGAVYHFGPVFQPVEQQLSKSLAEMWVVNAEQVFAELECAMTCAEDCLKSLSNSITTGCPDDIKFLSTRFDNKCMNRIHAVLSKVPFPRVSYTEAVEALQKVSDRPFATKVEWGITLSEEHRRYLADELHKRPVIVYNYPKEVKPFYSRLNDDNKTVSAFDIILPKVGTVVCGIQKEERNYMISSRIKEVGLKEEQYDWYLDLRRHGTVKHSGFQINFDQLVMFLTGFGDIRDVVPFPRTKNDAKC</sequence>
<accession>A0A9Q0C1S4</accession>
<dbReference type="GO" id="GO:0004816">
    <property type="term" value="F:asparagine-tRNA ligase activity"/>
    <property type="evidence" value="ECO:0007669"/>
    <property type="project" value="UniProtKB-EC"/>
</dbReference>
<keyword evidence="5" id="KW-0067">ATP-binding</keyword>
<feature type="coiled-coil region" evidence="8">
    <location>
        <begin position="259"/>
        <end position="316"/>
    </location>
</feature>
<evidence type="ECO:0000256" key="3">
    <source>
        <dbReference type="ARBA" id="ARBA00022598"/>
    </source>
</evidence>
<dbReference type="AlphaFoldDB" id="A0A9Q0C1S4"/>
<dbReference type="Gene3D" id="3.30.930.10">
    <property type="entry name" value="Bira Bifunctional Protein, Domain 2"/>
    <property type="match status" value="1"/>
</dbReference>
<dbReference type="GO" id="GO:0006421">
    <property type="term" value="P:asparaginyl-tRNA aminoacylation"/>
    <property type="evidence" value="ECO:0007669"/>
    <property type="project" value="InterPro"/>
</dbReference>
<reference evidence="10" key="1">
    <citation type="journal article" date="2022" name="Cell">
        <title>Repeat-based holocentromeres influence genome architecture and karyotype evolution.</title>
        <authorList>
            <person name="Hofstatter P.G."/>
            <person name="Thangavel G."/>
            <person name="Lux T."/>
            <person name="Neumann P."/>
            <person name="Vondrak T."/>
            <person name="Novak P."/>
            <person name="Zhang M."/>
            <person name="Costa L."/>
            <person name="Castellani M."/>
            <person name="Scott A."/>
            <person name="Toegelov H."/>
            <person name="Fuchs J."/>
            <person name="Mata-Sucre Y."/>
            <person name="Dias Y."/>
            <person name="Vanzela A.L.L."/>
            <person name="Huettel B."/>
            <person name="Almeida C.C.S."/>
            <person name="Simkova H."/>
            <person name="Souza G."/>
            <person name="Pedrosa-Harand A."/>
            <person name="Macas J."/>
            <person name="Mayer K.F.X."/>
            <person name="Houben A."/>
            <person name="Marques A."/>
        </authorList>
    </citation>
    <scope>NUCLEOTIDE SEQUENCE</scope>
    <source>
        <strain evidence="10">RhyBre1mFocal</strain>
    </source>
</reference>
<keyword evidence="3" id="KW-0436">Ligase</keyword>
<dbReference type="GO" id="GO:0005524">
    <property type="term" value="F:ATP binding"/>
    <property type="evidence" value="ECO:0007669"/>
    <property type="project" value="UniProtKB-KW"/>
</dbReference>
<evidence type="ECO:0000256" key="5">
    <source>
        <dbReference type="ARBA" id="ARBA00022840"/>
    </source>
</evidence>
<evidence type="ECO:0000256" key="8">
    <source>
        <dbReference type="SAM" id="Coils"/>
    </source>
</evidence>
<evidence type="ECO:0000313" key="10">
    <source>
        <dbReference type="EMBL" id="KAJ1685683.1"/>
    </source>
</evidence>
<proteinExistence type="inferred from homology"/>
<evidence type="ECO:0000256" key="2">
    <source>
        <dbReference type="ARBA" id="ARBA00012816"/>
    </source>
</evidence>
<dbReference type="InterPro" id="IPR004364">
    <property type="entry name" value="Aa-tRNA-synt_II"/>
</dbReference>
<dbReference type="InterPro" id="IPR004522">
    <property type="entry name" value="Asn-tRNA-ligase"/>
</dbReference>
<keyword evidence="7" id="KW-0030">Aminoacyl-tRNA synthetase</keyword>
<comment type="caution">
    <text evidence="10">The sequence shown here is derived from an EMBL/GenBank/DDBJ whole genome shotgun (WGS) entry which is preliminary data.</text>
</comment>
<evidence type="ECO:0000313" key="11">
    <source>
        <dbReference type="Proteomes" id="UP001151287"/>
    </source>
</evidence>
<dbReference type="PANTHER" id="PTHR22594">
    <property type="entry name" value="ASPARTYL/LYSYL-TRNA SYNTHETASE"/>
    <property type="match status" value="1"/>
</dbReference>
<dbReference type="EC" id="6.1.1.22" evidence="2"/>
<keyword evidence="11" id="KW-1185">Reference proteome</keyword>
<evidence type="ECO:0000256" key="4">
    <source>
        <dbReference type="ARBA" id="ARBA00022741"/>
    </source>
</evidence>
<organism evidence="10 11">
    <name type="scientific">Rhynchospora breviuscula</name>
    <dbReference type="NCBI Taxonomy" id="2022672"/>
    <lineage>
        <taxon>Eukaryota</taxon>
        <taxon>Viridiplantae</taxon>
        <taxon>Streptophyta</taxon>
        <taxon>Embryophyta</taxon>
        <taxon>Tracheophyta</taxon>
        <taxon>Spermatophyta</taxon>
        <taxon>Magnoliopsida</taxon>
        <taxon>Liliopsida</taxon>
        <taxon>Poales</taxon>
        <taxon>Cyperaceae</taxon>
        <taxon>Cyperoideae</taxon>
        <taxon>Rhynchosporeae</taxon>
        <taxon>Rhynchospora</taxon>
    </lineage>
</organism>